<feature type="region of interest" description="Disordered" evidence="1">
    <location>
        <begin position="1"/>
        <end position="35"/>
    </location>
</feature>
<protein>
    <submittedName>
        <fullName evidence="2">Protein PNS1</fullName>
    </submittedName>
</protein>
<proteinExistence type="predicted"/>
<feature type="compositionally biased region" description="Basic residues" evidence="1">
    <location>
        <begin position="1"/>
        <end position="14"/>
    </location>
</feature>
<feature type="compositionally biased region" description="Polar residues" evidence="1">
    <location>
        <begin position="15"/>
        <end position="32"/>
    </location>
</feature>
<dbReference type="EMBL" id="GGEC01085425">
    <property type="protein sequence ID" value="MBX65909.1"/>
    <property type="molecule type" value="Transcribed_RNA"/>
</dbReference>
<name>A0A2P2QFZ0_RHIMU</name>
<evidence type="ECO:0000313" key="2">
    <source>
        <dbReference type="EMBL" id="MBX65909.1"/>
    </source>
</evidence>
<accession>A0A2P2QFZ0</accession>
<reference evidence="2" key="1">
    <citation type="submission" date="2018-02" db="EMBL/GenBank/DDBJ databases">
        <title>Rhizophora mucronata_Transcriptome.</title>
        <authorList>
            <person name="Meera S.P."/>
            <person name="Sreeshan A."/>
            <person name="Augustine A."/>
        </authorList>
    </citation>
    <scope>NUCLEOTIDE SEQUENCE</scope>
    <source>
        <tissue evidence="2">Leaf</tissue>
    </source>
</reference>
<sequence>MQRPKRTAHTRSTKHSPQQGTWSEYGPRSSSYHLHEYEATTTKSNQVWLQQHRQAHKLANNPRYVPHFSPRSQW</sequence>
<evidence type="ECO:0000256" key="1">
    <source>
        <dbReference type="SAM" id="MobiDB-lite"/>
    </source>
</evidence>
<dbReference type="AlphaFoldDB" id="A0A2P2QFZ0"/>
<organism evidence="2">
    <name type="scientific">Rhizophora mucronata</name>
    <name type="common">Asiatic mangrove</name>
    <dbReference type="NCBI Taxonomy" id="61149"/>
    <lineage>
        <taxon>Eukaryota</taxon>
        <taxon>Viridiplantae</taxon>
        <taxon>Streptophyta</taxon>
        <taxon>Embryophyta</taxon>
        <taxon>Tracheophyta</taxon>
        <taxon>Spermatophyta</taxon>
        <taxon>Magnoliopsida</taxon>
        <taxon>eudicotyledons</taxon>
        <taxon>Gunneridae</taxon>
        <taxon>Pentapetalae</taxon>
        <taxon>rosids</taxon>
        <taxon>fabids</taxon>
        <taxon>Malpighiales</taxon>
        <taxon>Rhizophoraceae</taxon>
        <taxon>Rhizophora</taxon>
    </lineage>
</organism>